<accession>A0A807LM97</accession>
<evidence type="ECO:0000313" key="1">
    <source>
        <dbReference type="EMBL" id="APZ06805.1"/>
    </source>
</evidence>
<gene>
    <name evidence="1" type="ORF">BWI95_18045</name>
</gene>
<dbReference type="Proteomes" id="UP000187148">
    <property type="component" value="Chromosome"/>
</dbReference>
<protein>
    <submittedName>
        <fullName evidence="1">Uncharacterized protein</fullName>
    </submittedName>
</protein>
<evidence type="ECO:0000313" key="2">
    <source>
        <dbReference type="Proteomes" id="UP000187148"/>
    </source>
</evidence>
<dbReference type="EMBL" id="CP019445">
    <property type="protein sequence ID" value="APZ06805.1"/>
    <property type="molecule type" value="Genomic_DNA"/>
</dbReference>
<organism evidence="1 2">
    <name type="scientific">Kosakonia cowanii JCM 10956 = DSM 18146</name>
    <dbReference type="NCBI Taxonomy" id="1300165"/>
    <lineage>
        <taxon>Bacteria</taxon>
        <taxon>Pseudomonadati</taxon>
        <taxon>Pseudomonadota</taxon>
        <taxon>Gammaproteobacteria</taxon>
        <taxon>Enterobacterales</taxon>
        <taxon>Enterobacteriaceae</taxon>
        <taxon>Kosakonia</taxon>
    </lineage>
</organism>
<name>A0A807LM97_9ENTR</name>
<dbReference type="KEGG" id="kco:BWI95_18045"/>
<keyword evidence="2" id="KW-1185">Reference proteome</keyword>
<dbReference type="AlphaFoldDB" id="A0A807LM97"/>
<reference evidence="1 2" key="1">
    <citation type="submission" date="2017-01" db="EMBL/GenBank/DDBJ databases">
        <authorList>
            <person name="Cao J.-M."/>
        </authorList>
    </citation>
    <scope>NUCLEOTIDE SEQUENCE [LARGE SCALE GENOMIC DNA]</scope>
    <source>
        <strain evidence="1 2">888-76</strain>
    </source>
</reference>
<sequence length="136" mass="14959">MIFAWSIITNEITDQADKCQWIVKISAHFVSFRQPYPALVGPISAAPSGIPAMPDGGFRLIRPTKAYASVLRRPDKRYAPSGNVSATPVFFIFDMTAMGVVSPLKSANRSVNGKVWTPGMADRGEPRQGQNCREQF</sequence>
<proteinExistence type="predicted"/>